<organism evidence="7 8">
    <name type="scientific">Coleophoma crateriformis</name>
    <dbReference type="NCBI Taxonomy" id="565419"/>
    <lineage>
        <taxon>Eukaryota</taxon>
        <taxon>Fungi</taxon>
        <taxon>Dikarya</taxon>
        <taxon>Ascomycota</taxon>
        <taxon>Pezizomycotina</taxon>
        <taxon>Leotiomycetes</taxon>
        <taxon>Helotiales</taxon>
        <taxon>Dermateaceae</taxon>
        <taxon>Coleophoma</taxon>
    </lineage>
</organism>
<keyword evidence="8" id="KW-1185">Reference proteome</keyword>
<evidence type="ECO:0000259" key="6">
    <source>
        <dbReference type="Pfam" id="PF00248"/>
    </source>
</evidence>
<sequence length="312" mass="34249">MADTKFKLNTGADIPALGLGTWQSAPGEVKDSVLYALKIGYRHIDAAYVYGNEDEVGAGLKEAFDTGVCKREDVFVTTKLWCTYHNRAELGLEKSLQRLGLDYVDLFLVHWPVPMNPNGNHDTMPKHPDGTRDILPASEWTHVDTWKAMEKLVPSGKTKAIGVANYSLKYLPELLAAATIVPAANQIEQHPSLPQQEIVDFCKEKGIHITAYSPLGSTGSPMLTSAPVVEVAKKRNVTPASVLLSYHIARGSSVLAKSVTPARIKANMELISLDNSDMKILNDYSDDLKKNGKLHRYVYPAFGVDLGFPDKS</sequence>
<evidence type="ECO:0000313" key="8">
    <source>
        <dbReference type="Proteomes" id="UP000256328"/>
    </source>
</evidence>
<dbReference type="GO" id="GO:0016491">
    <property type="term" value="F:oxidoreductase activity"/>
    <property type="evidence" value="ECO:0007669"/>
    <property type="project" value="UniProtKB-KW"/>
</dbReference>
<dbReference type="AlphaFoldDB" id="A0A3D8QR30"/>
<dbReference type="PROSITE" id="PS00798">
    <property type="entry name" value="ALDOKETO_REDUCTASE_1"/>
    <property type="match status" value="1"/>
</dbReference>
<dbReference type="Gene3D" id="3.20.20.100">
    <property type="entry name" value="NADP-dependent oxidoreductase domain"/>
    <property type="match status" value="1"/>
</dbReference>
<dbReference type="Pfam" id="PF00248">
    <property type="entry name" value="Aldo_ket_red"/>
    <property type="match status" value="1"/>
</dbReference>
<dbReference type="Proteomes" id="UP000256328">
    <property type="component" value="Unassembled WGS sequence"/>
</dbReference>
<evidence type="ECO:0000256" key="1">
    <source>
        <dbReference type="ARBA" id="ARBA00007905"/>
    </source>
</evidence>
<accession>A0A3D8QR30</accession>
<dbReference type="OrthoDB" id="416253at2759"/>
<name>A0A3D8QR30_9HELO</name>
<protein>
    <recommendedName>
        <fullName evidence="6">NADP-dependent oxidoreductase domain-containing protein</fullName>
    </recommendedName>
</protein>
<dbReference type="EMBL" id="PDLN01000016">
    <property type="protein sequence ID" value="RDW64269.1"/>
    <property type="molecule type" value="Genomic_DNA"/>
</dbReference>
<dbReference type="InterPro" id="IPR020471">
    <property type="entry name" value="AKR"/>
</dbReference>
<dbReference type="InterPro" id="IPR036812">
    <property type="entry name" value="NAD(P)_OxRdtase_dom_sf"/>
</dbReference>
<dbReference type="PANTHER" id="PTHR11732">
    <property type="entry name" value="ALDO/KETO REDUCTASE"/>
    <property type="match status" value="1"/>
</dbReference>
<feature type="active site" description="Proton donor" evidence="3">
    <location>
        <position position="50"/>
    </location>
</feature>
<feature type="domain" description="NADP-dependent oxidoreductase" evidence="6">
    <location>
        <begin position="17"/>
        <end position="282"/>
    </location>
</feature>
<dbReference type="InterPro" id="IPR023210">
    <property type="entry name" value="NADP_OxRdtase_dom"/>
</dbReference>
<evidence type="ECO:0000256" key="2">
    <source>
        <dbReference type="ARBA" id="ARBA00023002"/>
    </source>
</evidence>
<dbReference type="SUPFAM" id="SSF51430">
    <property type="entry name" value="NAD(P)-linked oxidoreductase"/>
    <property type="match status" value="1"/>
</dbReference>
<keyword evidence="2" id="KW-0560">Oxidoreductase</keyword>
<comment type="caution">
    <text evidence="7">The sequence shown here is derived from an EMBL/GenBank/DDBJ whole genome shotgun (WGS) entry which is preliminary data.</text>
</comment>
<evidence type="ECO:0000313" key="7">
    <source>
        <dbReference type="EMBL" id="RDW64269.1"/>
    </source>
</evidence>
<evidence type="ECO:0000256" key="4">
    <source>
        <dbReference type="PIRSR" id="PIRSR000097-2"/>
    </source>
</evidence>
<evidence type="ECO:0000256" key="3">
    <source>
        <dbReference type="PIRSR" id="PIRSR000097-1"/>
    </source>
</evidence>
<reference evidence="7 8" key="1">
    <citation type="journal article" date="2018" name="IMA Fungus">
        <title>IMA Genome-F 9: Draft genome sequence of Annulohypoxylon stygium, Aspergillus mulundensis, Berkeleyomyces basicola (syn. Thielaviopsis basicola), Ceratocystis smalleyi, two Cercospora beticola strains, Coleophoma cylindrospora, Fusarium fracticaudum, Phialophora cf. hyalina, and Morchella septimelata.</title>
        <authorList>
            <person name="Wingfield B.D."/>
            <person name="Bills G.F."/>
            <person name="Dong Y."/>
            <person name="Huang W."/>
            <person name="Nel W.J."/>
            <person name="Swalarsk-Parry B.S."/>
            <person name="Vaghefi N."/>
            <person name="Wilken P.M."/>
            <person name="An Z."/>
            <person name="de Beer Z.W."/>
            <person name="De Vos L."/>
            <person name="Chen L."/>
            <person name="Duong T.A."/>
            <person name="Gao Y."/>
            <person name="Hammerbacher A."/>
            <person name="Kikkert J.R."/>
            <person name="Li Y."/>
            <person name="Li H."/>
            <person name="Li K."/>
            <person name="Li Q."/>
            <person name="Liu X."/>
            <person name="Ma X."/>
            <person name="Naidoo K."/>
            <person name="Pethybridge S.J."/>
            <person name="Sun J."/>
            <person name="Steenkamp E.T."/>
            <person name="van der Nest M.A."/>
            <person name="van Wyk S."/>
            <person name="Wingfield M.J."/>
            <person name="Xiong C."/>
            <person name="Yue Q."/>
            <person name="Zhang X."/>
        </authorList>
    </citation>
    <scope>NUCLEOTIDE SEQUENCE [LARGE SCALE GENOMIC DNA]</scope>
    <source>
        <strain evidence="7 8">BP5796</strain>
    </source>
</reference>
<proteinExistence type="inferred from homology"/>
<feature type="binding site" evidence="4">
    <location>
        <position position="110"/>
    </location>
    <ligand>
        <name>substrate</name>
    </ligand>
</feature>
<dbReference type="InterPro" id="IPR018170">
    <property type="entry name" value="Aldo/ket_reductase_CS"/>
</dbReference>
<dbReference type="FunFam" id="3.20.20.100:FF:000007">
    <property type="entry name" value="NAD(P)H-dependent D-xylose reductase xyl1"/>
    <property type="match status" value="1"/>
</dbReference>
<dbReference type="PROSITE" id="PS00063">
    <property type="entry name" value="ALDOKETO_REDUCTASE_3"/>
    <property type="match status" value="1"/>
</dbReference>
<gene>
    <name evidence="7" type="ORF">BP5796_10771</name>
</gene>
<comment type="similarity">
    <text evidence="1">Belongs to the aldo/keto reductase family.</text>
</comment>
<dbReference type="PRINTS" id="PR00069">
    <property type="entry name" value="ALDKETRDTASE"/>
</dbReference>
<evidence type="ECO:0000256" key="5">
    <source>
        <dbReference type="PIRSR" id="PIRSR000097-3"/>
    </source>
</evidence>
<feature type="site" description="Lowers pKa of active site Tyr" evidence="5">
    <location>
        <position position="79"/>
    </location>
</feature>
<dbReference type="PIRSF" id="PIRSF000097">
    <property type="entry name" value="AKR"/>
    <property type="match status" value="1"/>
</dbReference>